<accession>A0A164FP32</accession>
<organism evidence="1 2">
    <name type="scientific">Daphnia magna</name>
    <dbReference type="NCBI Taxonomy" id="35525"/>
    <lineage>
        <taxon>Eukaryota</taxon>
        <taxon>Metazoa</taxon>
        <taxon>Ecdysozoa</taxon>
        <taxon>Arthropoda</taxon>
        <taxon>Crustacea</taxon>
        <taxon>Branchiopoda</taxon>
        <taxon>Diplostraca</taxon>
        <taxon>Cladocera</taxon>
        <taxon>Anomopoda</taxon>
        <taxon>Daphniidae</taxon>
        <taxon>Daphnia</taxon>
    </lineage>
</organism>
<proteinExistence type="predicted"/>
<dbReference type="InterPro" id="IPR043128">
    <property type="entry name" value="Rev_trsase/Diguanyl_cyclase"/>
</dbReference>
<dbReference type="GO" id="GO:0071897">
    <property type="term" value="P:DNA biosynthetic process"/>
    <property type="evidence" value="ECO:0007669"/>
    <property type="project" value="UniProtKB-ARBA"/>
</dbReference>
<dbReference type="Gene3D" id="3.10.10.10">
    <property type="entry name" value="HIV Type 1 Reverse Transcriptase, subunit A, domain 1"/>
    <property type="match status" value="1"/>
</dbReference>
<feature type="non-terminal residue" evidence="1">
    <location>
        <position position="188"/>
    </location>
</feature>
<evidence type="ECO:0000313" key="1">
    <source>
        <dbReference type="EMBL" id="KZR97993.1"/>
    </source>
</evidence>
<dbReference type="PANTHER" id="PTHR24559:SF444">
    <property type="entry name" value="REVERSE TRANSCRIPTASE DOMAIN-CONTAINING PROTEIN"/>
    <property type="match status" value="1"/>
</dbReference>
<dbReference type="STRING" id="35525.A0A164FP32"/>
<dbReference type="AlphaFoldDB" id="A0A164FP32"/>
<dbReference type="InterPro" id="IPR053134">
    <property type="entry name" value="RNA-dir_DNA_polymerase"/>
</dbReference>
<dbReference type="PANTHER" id="PTHR24559">
    <property type="entry name" value="TRANSPOSON TY3-I GAG-POL POLYPROTEIN"/>
    <property type="match status" value="1"/>
</dbReference>
<gene>
    <name evidence="1" type="ORF">APZ42_006819</name>
</gene>
<reference evidence="1 2" key="1">
    <citation type="submission" date="2016-03" db="EMBL/GenBank/DDBJ databases">
        <title>EvidentialGene: Evidence-directed Construction of Genes on Genomes.</title>
        <authorList>
            <person name="Gilbert D.G."/>
            <person name="Choi J.-H."/>
            <person name="Mockaitis K."/>
            <person name="Colbourne J."/>
            <person name="Pfrender M."/>
        </authorList>
    </citation>
    <scope>NUCLEOTIDE SEQUENCE [LARGE SCALE GENOMIC DNA]</scope>
    <source>
        <strain evidence="1 2">Xinb3</strain>
        <tissue evidence="1">Complete organism</tissue>
    </source>
</reference>
<keyword evidence="2" id="KW-1185">Reference proteome</keyword>
<dbReference type="Proteomes" id="UP000076858">
    <property type="component" value="Unassembled WGS sequence"/>
</dbReference>
<dbReference type="Gene3D" id="3.30.70.270">
    <property type="match status" value="1"/>
</dbReference>
<comment type="caution">
    <text evidence="1">The sequence shown here is derived from an EMBL/GenBank/DDBJ whole genome shotgun (WGS) entry which is preliminary data.</text>
</comment>
<dbReference type="SUPFAM" id="SSF56672">
    <property type="entry name" value="DNA/RNA polymerases"/>
    <property type="match status" value="1"/>
</dbReference>
<dbReference type="EMBL" id="LRGB01018994">
    <property type="protein sequence ID" value="KZR97993.1"/>
    <property type="molecule type" value="Genomic_DNA"/>
</dbReference>
<evidence type="ECO:0000313" key="2">
    <source>
        <dbReference type="Proteomes" id="UP000076858"/>
    </source>
</evidence>
<name>A0A164FP32_9CRUS</name>
<evidence type="ECO:0008006" key="3">
    <source>
        <dbReference type="Google" id="ProtNLM"/>
    </source>
</evidence>
<protein>
    <recommendedName>
        <fullName evidence="3">Reverse transcriptase domain-containing protein</fullName>
    </recommendedName>
</protein>
<dbReference type="InterPro" id="IPR043502">
    <property type="entry name" value="DNA/RNA_pol_sf"/>
</dbReference>
<sequence length="188" mass="21505">REGGIRDDLLAGWGCCCWEELLQSITESFTQLDFNNKTKQIAKIAEKEEQALNVSDDIQTKIEILLKKHEDLFADQESDLGLATQVKHHINIGHNAPINQRLRRTPESLKLVVKTKIEVMLSNKIIRESHSPFVEAIVMVPKKDGEMRMFIDYRALNKITVKDKYPLPRIDDTIDALCGSVFFLTLDL</sequence>
<feature type="non-terminal residue" evidence="1">
    <location>
        <position position="1"/>
    </location>
</feature>